<dbReference type="InterPro" id="IPR011009">
    <property type="entry name" value="Kinase-like_dom_sf"/>
</dbReference>
<comment type="similarity">
    <text evidence="2">Belongs to the aminoglycoside phosphotransferase family.</text>
</comment>
<proteinExistence type="inferred from homology"/>
<dbReference type="InterPro" id="IPR040999">
    <property type="entry name" value="Mak_N_cap"/>
</dbReference>
<dbReference type="GO" id="GO:0016740">
    <property type="term" value="F:transferase activity"/>
    <property type="evidence" value="ECO:0007669"/>
    <property type="project" value="UniProtKB-KW"/>
</dbReference>
<evidence type="ECO:0000313" key="17">
    <source>
        <dbReference type="Proteomes" id="UP001160142"/>
    </source>
</evidence>
<dbReference type="EC" id="2.7.1.175" evidence="4"/>
<keyword evidence="7 16" id="KW-0808">Transferase</keyword>
<evidence type="ECO:0000256" key="5">
    <source>
        <dbReference type="ARBA" id="ARBA00013882"/>
    </source>
</evidence>
<evidence type="ECO:0000256" key="8">
    <source>
        <dbReference type="ARBA" id="ARBA00022741"/>
    </source>
</evidence>
<dbReference type="Proteomes" id="UP001160142">
    <property type="component" value="Unassembled WGS sequence"/>
</dbReference>
<evidence type="ECO:0000256" key="9">
    <source>
        <dbReference type="ARBA" id="ARBA00022777"/>
    </source>
</evidence>
<keyword evidence="8" id="KW-0547">Nucleotide-binding</keyword>
<feature type="domain" description="Maltokinase N-terminal cap" evidence="15">
    <location>
        <begin position="29"/>
        <end position="108"/>
    </location>
</feature>
<comment type="catalytic activity">
    <reaction evidence="14">
        <text>D-maltose + ATP = alpha-maltose 1-phosphate + ADP + H(+)</text>
        <dbReference type="Rhea" id="RHEA:31915"/>
        <dbReference type="ChEBI" id="CHEBI:15378"/>
        <dbReference type="ChEBI" id="CHEBI:17306"/>
        <dbReference type="ChEBI" id="CHEBI:30616"/>
        <dbReference type="ChEBI" id="CHEBI:63576"/>
        <dbReference type="ChEBI" id="CHEBI:456216"/>
        <dbReference type="EC" id="2.7.1.175"/>
    </reaction>
</comment>
<accession>A0ABT6KLP0</accession>
<evidence type="ECO:0000259" key="15">
    <source>
        <dbReference type="Pfam" id="PF18085"/>
    </source>
</evidence>
<keyword evidence="12" id="KW-0119">Carbohydrate metabolism</keyword>
<protein>
    <recommendedName>
        <fullName evidence="5">Maltokinase</fullName>
        <ecNumber evidence="4">2.7.1.175</ecNumber>
    </recommendedName>
    <alternativeName>
        <fullName evidence="13">Maltose-1-phosphate synthase</fullName>
    </alternativeName>
</protein>
<evidence type="ECO:0000256" key="2">
    <source>
        <dbReference type="ARBA" id="ARBA00006219"/>
    </source>
</evidence>
<keyword evidence="6" id="KW-0321">Glycogen metabolism</keyword>
<keyword evidence="11" id="KW-0320">Glycogen biosynthesis</keyword>
<evidence type="ECO:0000256" key="10">
    <source>
        <dbReference type="ARBA" id="ARBA00022840"/>
    </source>
</evidence>
<comment type="caution">
    <text evidence="16">The sequence shown here is derived from an EMBL/GenBank/DDBJ whole genome shotgun (WGS) entry which is preliminary data.</text>
</comment>
<dbReference type="SUPFAM" id="SSF56112">
    <property type="entry name" value="Protein kinase-like (PK-like)"/>
    <property type="match status" value="1"/>
</dbReference>
<name>A0ABT6KLP0_9MICO</name>
<organism evidence="16 17">
    <name type="scientific">Antiquaquibacter oligotrophicus</name>
    <dbReference type="NCBI Taxonomy" id="2880260"/>
    <lineage>
        <taxon>Bacteria</taxon>
        <taxon>Bacillati</taxon>
        <taxon>Actinomycetota</taxon>
        <taxon>Actinomycetes</taxon>
        <taxon>Micrococcales</taxon>
        <taxon>Microbacteriaceae</taxon>
        <taxon>Antiquaquibacter</taxon>
    </lineage>
</organism>
<dbReference type="Gene3D" id="3.90.1200.10">
    <property type="match status" value="1"/>
</dbReference>
<evidence type="ECO:0000256" key="12">
    <source>
        <dbReference type="ARBA" id="ARBA00023277"/>
    </source>
</evidence>
<evidence type="ECO:0000256" key="1">
    <source>
        <dbReference type="ARBA" id="ARBA00004964"/>
    </source>
</evidence>
<keyword evidence="17" id="KW-1185">Reference proteome</keyword>
<gene>
    <name evidence="16" type="ORF">M2152_000807</name>
</gene>
<evidence type="ECO:0000256" key="4">
    <source>
        <dbReference type="ARBA" id="ARBA00011962"/>
    </source>
</evidence>
<evidence type="ECO:0000313" key="16">
    <source>
        <dbReference type="EMBL" id="MDH6180625.1"/>
    </source>
</evidence>
<evidence type="ECO:0000256" key="14">
    <source>
        <dbReference type="ARBA" id="ARBA00049067"/>
    </source>
</evidence>
<evidence type="ECO:0000256" key="13">
    <source>
        <dbReference type="ARBA" id="ARBA00031251"/>
    </source>
</evidence>
<evidence type="ECO:0000256" key="7">
    <source>
        <dbReference type="ARBA" id="ARBA00022679"/>
    </source>
</evidence>
<keyword evidence="9" id="KW-0418">Kinase</keyword>
<evidence type="ECO:0000256" key="11">
    <source>
        <dbReference type="ARBA" id="ARBA00023056"/>
    </source>
</evidence>
<dbReference type="RefSeq" id="WP_322132970.1">
    <property type="nucleotide sequence ID" value="NZ_CP085036.1"/>
</dbReference>
<dbReference type="Pfam" id="PF18085">
    <property type="entry name" value="Mak_N_cap"/>
    <property type="match status" value="1"/>
</dbReference>
<keyword evidence="10" id="KW-0067">ATP-binding</keyword>
<reference evidence="16 17" key="1">
    <citation type="submission" date="2023-04" db="EMBL/GenBank/DDBJ databases">
        <title>Genome Encyclopedia of Bacteria and Archaea VI: Functional Genomics of Type Strains.</title>
        <authorList>
            <person name="Whitman W."/>
        </authorList>
    </citation>
    <scope>NUCLEOTIDE SEQUENCE [LARGE SCALE GENOMIC DNA]</scope>
    <source>
        <strain evidence="16 17">SG_E_30_P1</strain>
    </source>
</reference>
<sequence>MASSWQSSALWEGTNGSVPWQGHNPVVEWMARQRWYASKGVVPSLVEIASWEVTGDDEHHVVTYLLLDRASPSPVLYHVPLSYRREAREDEGLIGMVDGWWIHDASHDRDYVASVLALCASGGRVVSPTSEVTGVPNAGGFAVDAASGARRSRVLRGEQSNTSIVVEWDHPDSTPVVIKLFRTLHHGRNPDVELQGLLSAAQSRSVPRALGHVRARWPDSGRSDRVADGDIAVAQEFLRGVRDGWQVGLEFATRDESFAANAASLGSLTAEVHRVLRGEAHHRAADDNDVERMLGEMRRRLELALGAVPELGERREELSGVIDRAHTCRWPELQRVHGDLHLAQVLDAPGRGWVMVDFEGEPLRPMNQRTMLDCPLRDVAGMMRSFDYIAGSLEATMSWDASAWAAEARESFLDAYSASSGLDLRQHKPLLDAFEIDKALYEAVYESRNRPEWLVIPVRAIERILG</sequence>
<comment type="pathway">
    <text evidence="1">Glycan biosynthesis; glycogen biosynthesis.</text>
</comment>
<evidence type="ECO:0000256" key="6">
    <source>
        <dbReference type="ARBA" id="ARBA00022600"/>
    </source>
</evidence>
<dbReference type="EMBL" id="JARXVQ010000001">
    <property type="protein sequence ID" value="MDH6180625.1"/>
    <property type="molecule type" value="Genomic_DNA"/>
</dbReference>
<comment type="subunit">
    <text evidence="3">Monomer.</text>
</comment>
<evidence type="ECO:0000256" key="3">
    <source>
        <dbReference type="ARBA" id="ARBA00011245"/>
    </source>
</evidence>